<gene>
    <name evidence="1" type="ORF">G9403_08355</name>
</gene>
<name>A0ABD4XKD9_WEIPA</name>
<dbReference type="AlphaFoldDB" id="A0ABD4XKD9"/>
<evidence type="ECO:0000313" key="1">
    <source>
        <dbReference type="EMBL" id="MDF8371646.1"/>
    </source>
</evidence>
<dbReference type="InterPro" id="IPR016888">
    <property type="entry name" value="UCP028498"/>
</dbReference>
<evidence type="ECO:0000313" key="2">
    <source>
        <dbReference type="Proteomes" id="UP001215461"/>
    </source>
</evidence>
<proteinExistence type="predicted"/>
<protein>
    <submittedName>
        <fullName evidence="1">DUF2255 family protein</fullName>
    </submittedName>
</protein>
<organism evidence="1 2">
    <name type="scientific">Weissella paramesenteroides</name>
    <name type="common">Leuconostoc paramesenteroides</name>
    <dbReference type="NCBI Taxonomy" id="1249"/>
    <lineage>
        <taxon>Bacteria</taxon>
        <taxon>Bacillati</taxon>
        <taxon>Bacillota</taxon>
        <taxon>Bacilli</taxon>
        <taxon>Lactobacillales</taxon>
        <taxon>Lactobacillaceae</taxon>
        <taxon>Weissella</taxon>
    </lineage>
</organism>
<reference evidence="1 2" key="1">
    <citation type="submission" date="2020-03" db="EMBL/GenBank/DDBJ databases">
        <title>Comparative genomics of Weissella paramesenteroides.</title>
        <authorList>
            <person name="Kant R."/>
            <person name="Takala T."/>
            <person name="Saris P."/>
        </authorList>
    </citation>
    <scope>NUCLEOTIDE SEQUENCE [LARGE SCALE GENOMIC DNA]</scope>
    <source>
        <strain evidence="1 2">SJ27-4</strain>
    </source>
</reference>
<dbReference type="RefSeq" id="WP_277362448.1">
    <property type="nucleotide sequence ID" value="NZ_JAANXN010000011.1"/>
</dbReference>
<comment type="caution">
    <text evidence="1">The sequence shown here is derived from an EMBL/GenBank/DDBJ whole genome shotgun (WGS) entry which is preliminary data.</text>
</comment>
<accession>A0ABD4XKD9</accession>
<dbReference type="EMBL" id="JAANXN010000011">
    <property type="protein sequence ID" value="MDF8371646.1"/>
    <property type="molecule type" value="Genomic_DNA"/>
</dbReference>
<dbReference type="Proteomes" id="UP001215461">
    <property type="component" value="Unassembled WGS sequence"/>
</dbReference>
<dbReference type="Pfam" id="PF10012">
    <property type="entry name" value="DUF2255"/>
    <property type="match status" value="1"/>
</dbReference>
<dbReference type="PIRSF" id="PIRSF028498">
    <property type="entry name" value="UCP028498"/>
    <property type="match status" value="1"/>
</dbReference>
<sequence>MTKQWTVEQLDEFVGADDMHVSPFYADGKTYGTPTWVWSVVVDQDLYVRAYNGQNSRWYQSAMTQQAGKIRLAGKEFETVFIDAAGDSVLDSKISAAYQAKYQDSPYLPPMLEKGPVGATVKILPR</sequence>